<feature type="transmembrane region" description="Helical" evidence="8">
    <location>
        <begin position="7"/>
        <end position="26"/>
    </location>
</feature>
<feature type="region of interest" description="Disordered" evidence="7">
    <location>
        <begin position="298"/>
        <end position="325"/>
    </location>
</feature>
<evidence type="ECO:0000256" key="8">
    <source>
        <dbReference type="SAM" id="Phobius"/>
    </source>
</evidence>
<name>A0A2T0ALZ6_9CLOT</name>
<dbReference type="PANTHER" id="PTHR42920:SF11">
    <property type="entry name" value="INNER MEMBRANE PROTEIN YTFF"/>
    <property type="match status" value="1"/>
</dbReference>
<evidence type="ECO:0000256" key="7">
    <source>
        <dbReference type="SAM" id="MobiDB-lite"/>
    </source>
</evidence>
<dbReference type="GO" id="GO:0005886">
    <property type="term" value="C:plasma membrane"/>
    <property type="evidence" value="ECO:0007669"/>
    <property type="project" value="UniProtKB-SubCell"/>
</dbReference>
<comment type="similarity">
    <text evidence="2">Belongs to the EamA transporter family.</text>
</comment>
<proteinExistence type="inferred from homology"/>
<keyword evidence="6 8" id="KW-0472">Membrane</keyword>
<evidence type="ECO:0000313" key="10">
    <source>
        <dbReference type="EMBL" id="PRR69776.1"/>
    </source>
</evidence>
<evidence type="ECO:0000313" key="11">
    <source>
        <dbReference type="Proteomes" id="UP000239614"/>
    </source>
</evidence>
<dbReference type="InterPro" id="IPR000620">
    <property type="entry name" value="EamA_dom"/>
</dbReference>
<comment type="subcellular location">
    <subcellularLocation>
        <location evidence="1">Cell membrane</location>
        <topology evidence="1">Multi-pass membrane protein</topology>
    </subcellularLocation>
</comment>
<dbReference type="PANTHER" id="PTHR42920">
    <property type="entry name" value="OS03G0707200 PROTEIN-RELATED"/>
    <property type="match status" value="1"/>
</dbReference>
<feature type="transmembrane region" description="Helical" evidence="8">
    <location>
        <begin position="103"/>
        <end position="123"/>
    </location>
</feature>
<dbReference type="SUPFAM" id="SSF103481">
    <property type="entry name" value="Multidrug resistance efflux transporter EmrE"/>
    <property type="match status" value="2"/>
</dbReference>
<protein>
    <submittedName>
        <fullName evidence="10">EamA-like transporter family protein</fullName>
    </submittedName>
</protein>
<dbReference type="Proteomes" id="UP000239614">
    <property type="component" value="Unassembled WGS sequence"/>
</dbReference>
<keyword evidence="3" id="KW-1003">Cell membrane</keyword>
<dbReference type="EMBL" id="PVXN01000061">
    <property type="protein sequence ID" value="PRR69776.1"/>
    <property type="molecule type" value="Genomic_DNA"/>
</dbReference>
<keyword evidence="5 8" id="KW-1133">Transmembrane helix</keyword>
<feature type="transmembrane region" description="Helical" evidence="8">
    <location>
        <begin position="271"/>
        <end position="289"/>
    </location>
</feature>
<feature type="transmembrane region" description="Helical" evidence="8">
    <location>
        <begin position="247"/>
        <end position="265"/>
    </location>
</feature>
<evidence type="ECO:0000256" key="3">
    <source>
        <dbReference type="ARBA" id="ARBA00022475"/>
    </source>
</evidence>
<comment type="caution">
    <text evidence="10">The sequence shown here is derived from an EMBL/GenBank/DDBJ whole genome shotgun (WGS) entry which is preliminary data.</text>
</comment>
<dbReference type="InterPro" id="IPR051258">
    <property type="entry name" value="Diverse_Substrate_Transporter"/>
</dbReference>
<keyword evidence="11" id="KW-1185">Reference proteome</keyword>
<sequence length="351" mass="38796">MEHNRNYIAVGQAILAAALFGMSAPFSKMLLVRIPPLLLSALLYLGAGIGMLIVYSIKKISNVERVEARLAKGELPFIILMVLLDIAAPISLMLGLTKTTSSTASLLNNFEIVATSIIALSVFREAIGKRLWFSITLITLSSSILSIDDFTNFSFSLGAIFVLLACTFWGLENNCTKKLSLKDPLQVVIIKGFGSGIGALIIAVLAREMLWDTVYIILSLLLGFLAYGLSIFFYVSAQRHLGAARTSAYYAVGPFIGVGISFIIFSELITIYFIIASIIMIIGTYFAVVEKHSHEHIHRSIEHEHRHNHSDGHHNHTHSFTVGGEHSHTHIHDEIVHAHEHTPDIHHSHFH</sequence>
<dbReference type="AlphaFoldDB" id="A0A2T0ALZ6"/>
<feature type="transmembrane region" description="Helical" evidence="8">
    <location>
        <begin position="38"/>
        <end position="57"/>
    </location>
</feature>
<feature type="transmembrane region" description="Helical" evidence="8">
    <location>
        <begin position="77"/>
        <end position="97"/>
    </location>
</feature>
<dbReference type="RefSeq" id="WP_106024719.1">
    <property type="nucleotide sequence ID" value="NZ_PVXN01000061.1"/>
</dbReference>
<accession>A0A2T0ALZ6</accession>
<evidence type="ECO:0000256" key="1">
    <source>
        <dbReference type="ARBA" id="ARBA00004651"/>
    </source>
</evidence>
<gene>
    <name evidence="10" type="ORF">CPAL_24200</name>
</gene>
<evidence type="ECO:0000256" key="5">
    <source>
        <dbReference type="ARBA" id="ARBA00022989"/>
    </source>
</evidence>
<evidence type="ECO:0000259" key="9">
    <source>
        <dbReference type="Pfam" id="PF00892"/>
    </source>
</evidence>
<keyword evidence="4 8" id="KW-0812">Transmembrane</keyword>
<feature type="domain" description="EamA" evidence="9">
    <location>
        <begin position="157"/>
        <end position="288"/>
    </location>
</feature>
<dbReference type="OrthoDB" id="9794287at2"/>
<feature type="transmembrane region" description="Helical" evidence="8">
    <location>
        <begin position="213"/>
        <end position="235"/>
    </location>
</feature>
<feature type="domain" description="EamA" evidence="9">
    <location>
        <begin position="12"/>
        <end position="146"/>
    </location>
</feature>
<reference evidence="10 11" key="1">
    <citation type="submission" date="2018-03" db="EMBL/GenBank/DDBJ databases">
        <title>Genome sequence of Clostridium thermopalmarium DSM 5974.</title>
        <authorList>
            <person name="Poehlein A."/>
            <person name="Daniel R."/>
        </authorList>
    </citation>
    <scope>NUCLEOTIDE SEQUENCE [LARGE SCALE GENOMIC DNA]</scope>
    <source>
        <strain evidence="10 11">DSM 5974</strain>
    </source>
</reference>
<evidence type="ECO:0000256" key="2">
    <source>
        <dbReference type="ARBA" id="ARBA00007362"/>
    </source>
</evidence>
<feature type="transmembrane region" description="Helical" evidence="8">
    <location>
        <begin position="130"/>
        <end position="147"/>
    </location>
</feature>
<feature type="transmembrane region" description="Helical" evidence="8">
    <location>
        <begin position="184"/>
        <end position="207"/>
    </location>
</feature>
<organism evidence="10 11">
    <name type="scientific">Clostridium thermopalmarium DSM 5974</name>
    <dbReference type="NCBI Taxonomy" id="1121340"/>
    <lineage>
        <taxon>Bacteria</taxon>
        <taxon>Bacillati</taxon>
        <taxon>Bacillota</taxon>
        <taxon>Clostridia</taxon>
        <taxon>Eubacteriales</taxon>
        <taxon>Clostridiaceae</taxon>
        <taxon>Clostridium</taxon>
    </lineage>
</organism>
<dbReference type="Pfam" id="PF00892">
    <property type="entry name" value="EamA"/>
    <property type="match status" value="2"/>
</dbReference>
<evidence type="ECO:0000256" key="4">
    <source>
        <dbReference type="ARBA" id="ARBA00022692"/>
    </source>
</evidence>
<feature type="compositionally biased region" description="Basic and acidic residues" evidence="7">
    <location>
        <begin position="298"/>
        <end position="314"/>
    </location>
</feature>
<feature type="transmembrane region" description="Helical" evidence="8">
    <location>
        <begin position="153"/>
        <end position="172"/>
    </location>
</feature>
<dbReference type="InterPro" id="IPR037185">
    <property type="entry name" value="EmrE-like"/>
</dbReference>
<evidence type="ECO:0000256" key="6">
    <source>
        <dbReference type="ARBA" id="ARBA00023136"/>
    </source>
</evidence>